<dbReference type="OrthoDB" id="964745at2"/>
<sequence>MLSLKGLDNRGGEADVTFEVEVINTNTAPEVSPIVDQTLNLYTDLFEVFWEDVFSDPDGDAVTYEAYTDNIETVELFYKDGSVLVKPRRLGKTQVTLKGMDPREGEVTTSFTVRVVGNITTDQALSESWKVHPNPVDEVMNIKMYSPVIEEMTINIYNAMGVLIKTAVSAGSDDTIQVPVDNLQAGIYFVEIATDNAKSVKKIVKQ</sequence>
<dbReference type="RefSeq" id="WP_136335160.1">
    <property type="nucleotide sequence ID" value="NZ_QXMP01000002.1"/>
</dbReference>
<comment type="caution">
    <text evidence="3">The sequence shown here is derived from an EMBL/GenBank/DDBJ whole genome shotgun (WGS) entry which is preliminary data.</text>
</comment>
<evidence type="ECO:0000256" key="1">
    <source>
        <dbReference type="ARBA" id="ARBA00022729"/>
    </source>
</evidence>
<dbReference type="Gene3D" id="2.60.40.10">
    <property type="entry name" value="Immunoglobulins"/>
    <property type="match status" value="1"/>
</dbReference>
<evidence type="ECO:0000259" key="2">
    <source>
        <dbReference type="Pfam" id="PF18962"/>
    </source>
</evidence>
<evidence type="ECO:0000313" key="3">
    <source>
        <dbReference type="EMBL" id="THD69670.1"/>
    </source>
</evidence>
<gene>
    <name evidence="3" type="ORF">E7Z59_04915</name>
</gene>
<feature type="domain" description="Secretion system C-terminal sorting" evidence="2">
    <location>
        <begin position="131"/>
        <end position="204"/>
    </location>
</feature>
<dbReference type="Proteomes" id="UP000305939">
    <property type="component" value="Unassembled WGS sequence"/>
</dbReference>
<protein>
    <submittedName>
        <fullName evidence="3">T9SS type A sorting domain-containing protein</fullName>
    </submittedName>
</protein>
<evidence type="ECO:0000313" key="4">
    <source>
        <dbReference type="Proteomes" id="UP000305939"/>
    </source>
</evidence>
<dbReference type="EMBL" id="SSMC01000001">
    <property type="protein sequence ID" value="THD69670.1"/>
    <property type="molecule type" value="Genomic_DNA"/>
</dbReference>
<name>A0A4S3M456_9FLAO</name>
<dbReference type="InterPro" id="IPR026444">
    <property type="entry name" value="Secre_tail"/>
</dbReference>
<proteinExistence type="predicted"/>
<keyword evidence="4" id="KW-1185">Reference proteome</keyword>
<dbReference type="Pfam" id="PF18962">
    <property type="entry name" value="Por_Secre_tail"/>
    <property type="match status" value="1"/>
</dbReference>
<organism evidence="3 4">
    <name type="scientific">Robertkochia marina</name>
    <dbReference type="NCBI Taxonomy" id="1227945"/>
    <lineage>
        <taxon>Bacteria</taxon>
        <taxon>Pseudomonadati</taxon>
        <taxon>Bacteroidota</taxon>
        <taxon>Flavobacteriia</taxon>
        <taxon>Flavobacteriales</taxon>
        <taxon>Flavobacteriaceae</taxon>
        <taxon>Robertkochia</taxon>
    </lineage>
</organism>
<keyword evidence="1" id="KW-0732">Signal</keyword>
<accession>A0A4S3M456</accession>
<reference evidence="3 4" key="1">
    <citation type="submission" date="2019-04" db="EMBL/GenBank/DDBJ databases">
        <title>Draft genome sequence of Robertkochia marina CC-AMO-30D.</title>
        <authorList>
            <person name="Hameed A."/>
            <person name="Lin S.-Y."/>
            <person name="Shahina M."/>
            <person name="Lai W.-A."/>
            <person name="Young C.-C."/>
        </authorList>
    </citation>
    <scope>NUCLEOTIDE SEQUENCE [LARGE SCALE GENOMIC DNA]</scope>
    <source>
        <strain evidence="3 4">CC-AMO-30D</strain>
    </source>
</reference>
<dbReference type="InterPro" id="IPR013783">
    <property type="entry name" value="Ig-like_fold"/>
</dbReference>
<dbReference type="NCBIfam" id="TIGR04183">
    <property type="entry name" value="Por_Secre_tail"/>
    <property type="match status" value="1"/>
</dbReference>
<dbReference type="AlphaFoldDB" id="A0A4S3M456"/>